<accession>A0A1H0TDF8</accession>
<keyword evidence="2" id="KW-1185">Reference proteome</keyword>
<evidence type="ECO:0000313" key="1">
    <source>
        <dbReference type="EMBL" id="SDP52057.1"/>
    </source>
</evidence>
<reference evidence="2" key="1">
    <citation type="submission" date="2016-10" db="EMBL/GenBank/DDBJ databases">
        <authorList>
            <person name="Varghese N."/>
            <person name="Submissions S."/>
        </authorList>
    </citation>
    <scope>NUCLEOTIDE SEQUENCE [LARGE SCALE GENOMIC DNA]</scope>
    <source>
        <strain evidence="2">IBRC-M10078</strain>
    </source>
</reference>
<dbReference type="Proteomes" id="UP000199159">
    <property type="component" value="Unassembled WGS sequence"/>
</dbReference>
<dbReference type="RefSeq" id="WP_090852458.1">
    <property type="nucleotide sequence ID" value="NZ_FNJU01000003.1"/>
</dbReference>
<evidence type="ECO:0000313" key="2">
    <source>
        <dbReference type="Proteomes" id="UP000199159"/>
    </source>
</evidence>
<sequence length="89" mass="10649">MGRNYDRLLFEYKKLWNNRALVGNDSQAILFLTIERDLRDELTHPRVRKQPLEKFYLAIKRINESIIEDKDKSALIQIYINLLEKTQNG</sequence>
<protein>
    <submittedName>
        <fullName evidence="1">Uncharacterized protein</fullName>
    </submittedName>
</protein>
<dbReference type="OrthoDB" id="2454083at2"/>
<gene>
    <name evidence="1" type="ORF">SAMN05216565_103441</name>
</gene>
<dbReference type="AlphaFoldDB" id="A0A1H0TDF8"/>
<name>A0A1H0TDF8_9BACI</name>
<proteinExistence type="predicted"/>
<dbReference type="EMBL" id="FNJU01000003">
    <property type="protein sequence ID" value="SDP52057.1"/>
    <property type="molecule type" value="Genomic_DNA"/>
</dbReference>
<dbReference type="STRING" id="930152.SAMN05216565_103441"/>
<organism evidence="1 2">
    <name type="scientific">Litchfieldia salsa</name>
    <dbReference type="NCBI Taxonomy" id="930152"/>
    <lineage>
        <taxon>Bacteria</taxon>
        <taxon>Bacillati</taxon>
        <taxon>Bacillota</taxon>
        <taxon>Bacilli</taxon>
        <taxon>Bacillales</taxon>
        <taxon>Bacillaceae</taxon>
        <taxon>Litchfieldia</taxon>
    </lineage>
</organism>